<feature type="compositionally biased region" description="Polar residues" evidence="1">
    <location>
        <begin position="172"/>
        <end position="186"/>
    </location>
</feature>
<feature type="region of interest" description="Disordered" evidence="1">
    <location>
        <begin position="496"/>
        <end position="553"/>
    </location>
</feature>
<name>A0A0M8MW36_ESCWE</name>
<evidence type="ECO:0000256" key="1">
    <source>
        <dbReference type="SAM" id="MobiDB-lite"/>
    </source>
</evidence>
<feature type="region of interest" description="Disordered" evidence="1">
    <location>
        <begin position="811"/>
        <end position="831"/>
    </location>
</feature>
<feature type="region of interest" description="Disordered" evidence="1">
    <location>
        <begin position="707"/>
        <end position="728"/>
    </location>
</feature>
<keyword evidence="2" id="KW-0812">Transmembrane</keyword>
<dbReference type="OrthoDB" id="5353066at2759"/>
<feature type="compositionally biased region" description="Basic and acidic residues" evidence="1">
    <location>
        <begin position="662"/>
        <end position="671"/>
    </location>
</feature>
<feature type="compositionally biased region" description="Low complexity" evidence="1">
    <location>
        <begin position="336"/>
        <end position="349"/>
    </location>
</feature>
<proteinExistence type="predicted"/>
<organism evidence="3 4">
    <name type="scientific">Escovopsis weberi</name>
    <dbReference type="NCBI Taxonomy" id="150374"/>
    <lineage>
        <taxon>Eukaryota</taxon>
        <taxon>Fungi</taxon>
        <taxon>Dikarya</taxon>
        <taxon>Ascomycota</taxon>
        <taxon>Pezizomycotina</taxon>
        <taxon>Sordariomycetes</taxon>
        <taxon>Hypocreomycetidae</taxon>
        <taxon>Hypocreales</taxon>
        <taxon>Hypocreaceae</taxon>
        <taxon>Escovopsis</taxon>
    </lineage>
</organism>
<dbReference type="STRING" id="150374.A0A0M8MW36"/>
<evidence type="ECO:0000313" key="3">
    <source>
        <dbReference type="EMBL" id="KOS19798.1"/>
    </source>
</evidence>
<feature type="region of interest" description="Disordered" evidence="1">
    <location>
        <begin position="662"/>
        <end position="693"/>
    </location>
</feature>
<dbReference type="EMBL" id="LGSR01000020">
    <property type="protein sequence ID" value="KOS19798.1"/>
    <property type="molecule type" value="Genomic_DNA"/>
</dbReference>
<dbReference type="AlphaFoldDB" id="A0A0M8MW36"/>
<dbReference type="Proteomes" id="UP000053831">
    <property type="component" value="Unassembled WGS sequence"/>
</dbReference>
<accession>A0A0M8MW36</accession>
<keyword evidence="2" id="KW-1133">Transmembrane helix</keyword>
<gene>
    <name evidence="3" type="ORF">ESCO_000325</name>
</gene>
<feature type="compositionally biased region" description="Low complexity" evidence="1">
    <location>
        <begin position="375"/>
        <end position="386"/>
    </location>
</feature>
<evidence type="ECO:0000313" key="4">
    <source>
        <dbReference type="Proteomes" id="UP000053831"/>
    </source>
</evidence>
<feature type="compositionally biased region" description="Polar residues" evidence="1">
    <location>
        <begin position="601"/>
        <end position="612"/>
    </location>
</feature>
<feature type="transmembrane region" description="Helical" evidence="2">
    <location>
        <begin position="982"/>
        <end position="1007"/>
    </location>
</feature>
<keyword evidence="4" id="KW-1185">Reference proteome</keyword>
<feature type="region of interest" description="Disordered" evidence="1">
    <location>
        <begin position="749"/>
        <end position="768"/>
    </location>
</feature>
<keyword evidence="2" id="KW-0472">Membrane</keyword>
<comment type="caution">
    <text evidence="3">The sequence shown here is derived from an EMBL/GenBank/DDBJ whole genome shotgun (WGS) entry which is preliminary data.</text>
</comment>
<feature type="region of interest" description="Disordered" evidence="1">
    <location>
        <begin position="123"/>
        <end position="462"/>
    </location>
</feature>
<evidence type="ECO:0000256" key="2">
    <source>
        <dbReference type="SAM" id="Phobius"/>
    </source>
</evidence>
<feature type="compositionally biased region" description="Low complexity" evidence="1">
    <location>
        <begin position="278"/>
        <end position="291"/>
    </location>
</feature>
<feature type="region of interest" description="Disordered" evidence="1">
    <location>
        <begin position="592"/>
        <end position="640"/>
    </location>
</feature>
<feature type="compositionally biased region" description="Basic and acidic residues" evidence="1">
    <location>
        <begin position="713"/>
        <end position="728"/>
    </location>
</feature>
<feature type="region of interest" description="Disordered" evidence="1">
    <location>
        <begin position="1"/>
        <end position="70"/>
    </location>
</feature>
<feature type="compositionally biased region" description="Polar residues" evidence="1">
    <location>
        <begin position="629"/>
        <end position="639"/>
    </location>
</feature>
<feature type="compositionally biased region" description="Basic and acidic residues" evidence="1">
    <location>
        <begin position="501"/>
        <end position="523"/>
    </location>
</feature>
<feature type="compositionally biased region" description="Basic and acidic residues" evidence="1">
    <location>
        <begin position="411"/>
        <end position="439"/>
    </location>
</feature>
<protein>
    <submittedName>
        <fullName evidence="3">Uncharacterized protein</fullName>
    </submittedName>
</protein>
<sequence length="1012" mass="111168">MEINKNNPVMSGALPAPRGNTGPHQRRNASAQYPVNNPFEGDEALRFGDGPAIPPLEIPSAGPSRLPRQAPRRNLAPLHATDSAAAISSRGQAASQPTVLQLAAPHGADNYCLAMSRRIRAESAPKPCRGGPEGLDKPPPYSASQEQGAHAFSYPPAAAAAAAEHSRRGNESLPQARQSKTPSSIYSEHGHNDAFVEPSPGAESQARVESPIPLLSRDSPLPPPSHTTSSDDKDPFVFDSSPYARIMSSGAHDEQPRRHKRSDSAETVKEAARHHPVDAAFYDAAAAQAVAADKHSEPAEADKRSGLVRPRNDGLTDADWQTVTTGPDAQFVKGTSSSVADVSDVSDFDVGNKDNNDHYSGNSRGGFASSDRIVSPGSPSAGRPRSYNLLAAEFSDGGPGPEMAGDGNLNDDARADAVRRDAGAHDDHRHGKAPARDAYKPSAPCRVYEHRQDVDAQQRVAPAQDNYVYPTAYHDAAGHWQVANLQEDAGRGVPRYNQSEQESRDPHHQDQYGREAHRPEEGQHPIYKYDAQGDLPRDDGMTPRRSDNRREVAPRTFFKDSMDDVRQWIKYEVQLPFLPQAPGTYVSLHSDPHPSEFSEAAHQQQQQMSREPTTPEAKTRAATGHDPFQGQTPEPTTIRTPARRNRDFTIDARFTPGASVDEHRFQPRISDDQPGGSTPFRSPAAESPGGYHRLPFDLVSLDAAAQAQRTRINRGEEDHTASAKRFADQARARADSVVTAPLTPRFPISKHSQIPRIPSSPETVWFPSPRPVASQPNIRGAHDDAFVNVDLNENQTVTSLAILGNEGSTLRRQEPQPRSFFNRDEPEPARERGIRPALRKFRSKLFKTASKTARNSGGFVRQQLFARDDIELGRISRPIPLRTVTPRTVSPPGGLWARQDSARFTTARFTTARNEPPPGSMPNNRDPSEKAIGRRRLLFIVMLLIVLLFPFIGLFAVCGIFNSTISWITRGELSGWSRSQRYVLRIQLLLEMIFYTVLIIVIAINYLQHQSV</sequence>
<feature type="compositionally biased region" description="Basic and acidic residues" evidence="1">
    <location>
        <begin position="447"/>
        <end position="456"/>
    </location>
</feature>
<feature type="compositionally biased region" description="Basic and acidic residues" evidence="1">
    <location>
        <begin position="292"/>
        <end position="314"/>
    </location>
</feature>
<feature type="compositionally biased region" description="Basic and acidic residues" evidence="1">
    <location>
        <begin position="535"/>
        <end position="553"/>
    </location>
</feature>
<reference evidence="3 4" key="1">
    <citation type="submission" date="2015-07" db="EMBL/GenBank/DDBJ databases">
        <title>The genome of the fungus Escovopsis weberi, a specialized disease agent of ant agriculture.</title>
        <authorList>
            <person name="de Man T.J."/>
            <person name="Stajich J.E."/>
            <person name="Kubicek C.P."/>
            <person name="Chenthamara K."/>
            <person name="Atanasova L."/>
            <person name="Druzhinina I.S."/>
            <person name="Birnbaum S."/>
            <person name="Barribeau S.M."/>
            <person name="Teiling C."/>
            <person name="Suen G."/>
            <person name="Currie C."/>
            <person name="Gerardo N.M."/>
        </authorList>
    </citation>
    <scope>NUCLEOTIDE SEQUENCE [LARGE SCALE GENOMIC DNA]</scope>
</reference>
<feature type="transmembrane region" description="Helical" evidence="2">
    <location>
        <begin position="937"/>
        <end position="961"/>
    </location>
</feature>
<feature type="compositionally biased region" description="Basic and acidic residues" evidence="1">
    <location>
        <begin position="251"/>
        <end position="277"/>
    </location>
</feature>
<feature type="compositionally biased region" description="Low complexity" evidence="1">
    <location>
        <begin position="210"/>
        <end position="219"/>
    </location>
</feature>